<dbReference type="EMBL" id="CM002237">
    <property type="protein sequence ID" value="EAA27937.2"/>
    <property type="molecule type" value="Genomic_DNA"/>
</dbReference>
<dbReference type="GeneID" id="3873325"/>
<dbReference type="PaxDb" id="5141-EFNCRP00000001845"/>
<dbReference type="GO" id="GO:0006506">
    <property type="term" value="P:GPI anchor biosynthetic process"/>
    <property type="evidence" value="ECO:0000318"/>
    <property type="project" value="GO_Central"/>
</dbReference>
<dbReference type="VEuPathDB" id="FungiDB:NCU01750"/>
<dbReference type="GO" id="GO:0031501">
    <property type="term" value="C:mannosyltransferase complex"/>
    <property type="evidence" value="ECO:0000318"/>
    <property type="project" value="GO_Central"/>
</dbReference>
<dbReference type="InParanoid" id="Q1K5R6"/>
<dbReference type="PANTHER" id="PTHR28022:SF1">
    <property type="entry name" value="GPI MANNOSYLTRANSFERASE 2 SUBUNIT PGA1"/>
    <property type="match status" value="1"/>
</dbReference>
<reference evidence="1 2" key="1">
    <citation type="journal article" date="2003" name="Nature">
        <title>The genome sequence of the filamentous fungus Neurospora crassa.</title>
        <authorList>
            <person name="Galagan J.E."/>
            <person name="Calvo S.E."/>
            <person name="Borkovich K.A."/>
            <person name="Selker E.U."/>
            <person name="Read N.D."/>
            <person name="Jaffe D."/>
            <person name="FitzHugh W."/>
            <person name="Ma L.J."/>
            <person name="Smirnov S."/>
            <person name="Purcell S."/>
            <person name="Rehman B."/>
            <person name="Elkins T."/>
            <person name="Engels R."/>
            <person name="Wang S."/>
            <person name="Nielsen C.B."/>
            <person name="Butler J."/>
            <person name="Endrizzi M."/>
            <person name="Qui D."/>
            <person name="Ianakiev P."/>
            <person name="Bell-Pedersen D."/>
            <person name="Nelson M.A."/>
            <person name="Werner-Washburne M."/>
            <person name="Selitrennikoff C.P."/>
            <person name="Kinsey J.A."/>
            <person name="Braun E.L."/>
            <person name="Zelter A."/>
            <person name="Schulte U."/>
            <person name="Kothe G.O."/>
            <person name="Jedd G."/>
            <person name="Mewes W."/>
            <person name="Staben C."/>
            <person name="Marcotte E."/>
            <person name="Greenberg D."/>
            <person name="Roy A."/>
            <person name="Foley K."/>
            <person name="Naylor J."/>
            <person name="Stange-Thomann N."/>
            <person name="Barrett R."/>
            <person name="Gnerre S."/>
            <person name="Kamal M."/>
            <person name="Kamvysselis M."/>
            <person name="Mauceli E."/>
            <person name="Bielke C."/>
            <person name="Rudd S."/>
            <person name="Frishman D."/>
            <person name="Krystofova S."/>
            <person name="Rasmussen C."/>
            <person name="Metzenberg R.L."/>
            <person name="Perkins D.D."/>
            <person name="Kroken S."/>
            <person name="Cogoni C."/>
            <person name="Macino G."/>
            <person name="Catcheside D."/>
            <person name="Li W."/>
            <person name="Pratt R.J."/>
            <person name="Osmani S.A."/>
            <person name="DeSouza C.P."/>
            <person name="Glass L."/>
            <person name="Orbach M.J."/>
            <person name="Berglund J.A."/>
            <person name="Voelker R."/>
            <person name="Yarden O."/>
            <person name="Plamann M."/>
            <person name="Seiler S."/>
            <person name="Dunlap J."/>
            <person name="Radford A."/>
            <person name="Aramayo R."/>
            <person name="Natvig D.O."/>
            <person name="Alex L.A."/>
            <person name="Mannhaupt G."/>
            <person name="Ebbole D.J."/>
            <person name="Freitag M."/>
            <person name="Paulsen I."/>
            <person name="Sachs M.S."/>
            <person name="Lander E.S."/>
            <person name="Nusbaum C."/>
            <person name="Birren B."/>
        </authorList>
    </citation>
    <scope>NUCLEOTIDE SEQUENCE [LARGE SCALE GENOMIC DNA]</scope>
    <source>
        <strain evidence="2">ATCC 24698 / 74-OR23-1A / CBS 708.71 / DSM 1257 / FGSC 987</strain>
    </source>
</reference>
<evidence type="ECO:0000313" key="1">
    <source>
        <dbReference type="EMBL" id="EAA27937.2"/>
    </source>
</evidence>
<sequence length="312" mass="34134">MLGLWPTEDLFSHFVSSFDASIHPLVFRAVLGGQHKQVLPPPQVNNNTMPRFPPTLLLLPLIISLLSSLVLANVEKTIFLGPSSSPSEKENVMKDDQAAQRWLDTKLHHIHTLTPTPNDRSSLRTRLNRVFPSADHPRGEDAWFLLEGLTDRQRYEVRVCWAATQPTNFYMETYTPKEVITTPHLAGSLMEYLPAVSPQSQHSGGLSSSPSSSSSSAGALLLHISAAADYFTSNASLMLHPPPVDVDIILDPFLFNVLPRSLVPTIGWIIVVAVAGWAVSKSVVSFLVGDIVSSGVEAEEVGEGVEEGKKER</sequence>
<dbReference type="Proteomes" id="UP000001805">
    <property type="component" value="Chromosome 6, Linkage Group II"/>
</dbReference>
<dbReference type="PANTHER" id="PTHR28022">
    <property type="entry name" value="GPI MANNOSYLTRANSFERASE 2 SUBUNIT PGA1"/>
    <property type="match status" value="1"/>
</dbReference>
<keyword evidence="2" id="KW-1185">Reference proteome</keyword>
<dbReference type="InterPro" id="IPR019433">
    <property type="entry name" value="GPI_ManTrfase_II_coact_Pga1"/>
</dbReference>
<protein>
    <submittedName>
        <fullName evidence="1">Uncharacterized protein</fullName>
    </submittedName>
</protein>
<dbReference type="STRING" id="367110.Q1K5R6"/>
<dbReference type="OrthoDB" id="3360032at2759"/>
<gene>
    <name evidence="1" type="ORF">NCU01750</name>
</gene>
<evidence type="ECO:0000313" key="2">
    <source>
        <dbReference type="Proteomes" id="UP000001805"/>
    </source>
</evidence>
<dbReference type="KEGG" id="ncr:NCU01750"/>
<dbReference type="AlphaFoldDB" id="Q1K5R6"/>
<organism evidence="1 2">
    <name type="scientific">Neurospora crassa (strain ATCC 24698 / 74-OR23-1A / CBS 708.71 / DSM 1257 / FGSC 987)</name>
    <dbReference type="NCBI Taxonomy" id="367110"/>
    <lineage>
        <taxon>Eukaryota</taxon>
        <taxon>Fungi</taxon>
        <taxon>Dikarya</taxon>
        <taxon>Ascomycota</taxon>
        <taxon>Pezizomycotina</taxon>
        <taxon>Sordariomycetes</taxon>
        <taxon>Sordariomycetidae</taxon>
        <taxon>Sordariales</taxon>
        <taxon>Sordariaceae</taxon>
        <taxon>Neurospora</taxon>
    </lineage>
</organism>
<accession>Q1K5R6</accession>
<dbReference type="RefSeq" id="XP_957173.2">
    <property type="nucleotide sequence ID" value="XM_952080.2"/>
</dbReference>
<dbReference type="GO" id="GO:0005789">
    <property type="term" value="C:endoplasmic reticulum membrane"/>
    <property type="evidence" value="ECO:0000318"/>
    <property type="project" value="GO_Central"/>
</dbReference>
<name>Q1K5R6_NEUCR</name>
<proteinExistence type="predicted"/>